<dbReference type="InterPro" id="IPR017932">
    <property type="entry name" value="GATase_2_dom"/>
</dbReference>
<dbReference type="PIRSF" id="PIRSF001589">
    <property type="entry name" value="Asn_synthetase_glu-h"/>
    <property type="match status" value="1"/>
</dbReference>
<sequence>MCGILGTIPASDHEVFKHALNTLTHRGPDSYGIENISDEVSLGHRRLSILDISANGHQPMFHESKRYAVIFNGEIYNFLEIQQELQALGHNFRSTSDTEVLLKAYIQWGEDCVLKFNGMWALAIWDAETKKLFMSRDRYGKKPLFYAHIDGKFVFASEMKAIFPFMEKLEVSEDFHWMKKNIFFYESTEKCLIKDIKRFPAGHNGHYENGELKLYRYWNTLDHLVEVPKRYEEQVERFRELFMDSCKLRMRSDVTIGTALSGGLDSSATIAAMANLARNNKSYSDDWQHAFVASFPGTPLDESHYAKMVTDHLGIGATFVDIDPLKHWDNLEHYFYLFEDLYITSPLPMIMLYGAVKENGTTVTLDGHGADELLSGYQQGALESLWDARFNPKNTKDILNIYQGSINEDTVQYNRVGNLKLYTNYMMRKMGKKILGKKMPSVDNSHRNFGKLDNLSQYLYSMFHENILPTLLRNYDRYAMINGVEIRMPFMDHRIVSFVNSLPYSSKIGNGYTKRIVRDALDPYLPKEVTWRKSKIGFSSPIVDWMQNDLSEWFLDVVNSNDFLQSNLVTDPNQLRSKITAIVKKENHNFTEAQKCWSDLSPYIWGNAVLKRNAVNMQAG</sequence>
<keyword evidence="6 8" id="KW-0315">Glutamine amidotransferase</keyword>
<comment type="caution">
    <text evidence="11">The sequence shown here is derived from an EMBL/GenBank/DDBJ whole genome shotgun (WGS) entry which is preliminary data.</text>
</comment>
<feature type="active site" description="For GATase activity" evidence="8">
    <location>
        <position position="2"/>
    </location>
</feature>
<feature type="binding site" evidence="9">
    <location>
        <position position="97"/>
    </location>
    <ligand>
        <name>L-glutamine</name>
        <dbReference type="ChEBI" id="CHEBI:58359"/>
    </ligand>
</feature>
<dbReference type="CDD" id="cd00712">
    <property type="entry name" value="AsnB"/>
    <property type="match status" value="1"/>
</dbReference>
<dbReference type="GO" id="GO:0006529">
    <property type="term" value="P:asparagine biosynthetic process"/>
    <property type="evidence" value="ECO:0007669"/>
    <property type="project" value="UniProtKB-KW"/>
</dbReference>
<dbReference type="InterPro" id="IPR001962">
    <property type="entry name" value="Asn_synthase"/>
</dbReference>
<dbReference type="NCBIfam" id="TIGR01536">
    <property type="entry name" value="asn_synth_AEB"/>
    <property type="match status" value="1"/>
</dbReference>
<evidence type="ECO:0000313" key="11">
    <source>
        <dbReference type="EMBL" id="NAY91233.1"/>
    </source>
</evidence>
<dbReference type="InterPro" id="IPR006426">
    <property type="entry name" value="Asn_synth_AEB"/>
</dbReference>
<dbReference type="Pfam" id="PF00733">
    <property type="entry name" value="Asn_synthase"/>
    <property type="match status" value="1"/>
</dbReference>
<dbReference type="SUPFAM" id="SSF56235">
    <property type="entry name" value="N-terminal nucleophile aminohydrolases (Ntn hydrolases)"/>
    <property type="match status" value="1"/>
</dbReference>
<accession>A0A964TC01</accession>
<dbReference type="InterPro" id="IPR029055">
    <property type="entry name" value="Ntn_hydrolases_N"/>
</dbReference>
<keyword evidence="5 9" id="KW-0067">ATP-binding</keyword>
<dbReference type="Gene3D" id="3.60.20.10">
    <property type="entry name" value="Glutamine Phosphoribosylpyrophosphate, subunit 1, domain 1"/>
    <property type="match status" value="1"/>
</dbReference>
<evidence type="ECO:0000256" key="3">
    <source>
        <dbReference type="ARBA" id="ARBA00012737"/>
    </source>
</evidence>
<dbReference type="EMBL" id="JAAABI010000001">
    <property type="protein sequence ID" value="NAY91233.1"/>
    <property type="molecule type" value="Genomic_DNA"/>
</dbReference>
<reference evidence="11" key="1">
    <citation type="submission" date="2020-01" db="EMBL/GenBank/DDBJ databases">
        <title>Muricauda ochracea sp. nov., isolated from a tidal flat of Garorim bay in Korea.</title>
        <authorList>
            <person name="Kim D."/>
            <person name="Yoo Y."/>
            <person name="Kim J.-J."/>
        </authorList>
    </citation>
    <scope>NUCLEOTIDE SEQUENCE</scope>
    <source>
        <strain evidence="11">JGD-17</strain>
    </source>
</reference>
<dbReference type="PROSITE" id="PS51278">
    <property type="entry name" value="GATASE_TYPE_2"/>
    <property type="match status" value="1"/>
</dbReference>
<evidence type="ECO:0000313" key="12">
    <source>
        <dbReference type="Proteomes" id="UP000667650"/>
    </source>
</evidence>
<evidence type="ECO:0000256" key="9">
    <source>
        <dbReference type="PIRSR" id="PIRSR001589-2"/>
    </source>
</evidence>
<evidence type="ECO:0000256" key="4">
    <source>
        <dbReference type="ARBA" id="ARBA00022741"/>
    </source>
</evidence>
<dbReference type="EC" id="6.3.5.4" evidence="3"/>
<dbReference type="InterPro" id="IPR051786">
    <property type="entry name" value="ASN_synthetase/amidase"/>
</dbReference>
<dbReference type="Proteomes" id="UP000667650">
    <property type="component" value="Unassembled WGS sequence"/>
</dbReference>
<evidence type="ECO:0000259" key="10">
    <source>
        <dbReference type="PROSITE" id="PS51278"/>
    </source>
</evidence>
<gene>
    <name evidence="11" type="primary">asnB</name>
    <name evidence="11" type="ORF">GTQ34_04810</name>
</gene>
<comment type="pathway">
    <text evidence="1">Amino-acid biosynthesis; L-asparagine biosynthesis; L-asparagine from L-aspartate (L-Gln route): step 1/1.</text>
</comment>
<proteinExistence type="inferred from homology"/>
<protein>
    <recommendedName>
        <fullName evidence="3">asparagine synthase (glutamine-hydrolyzing)</fullName>
        <ecNumber evidence="3">6.3.5.4</ecNumber>
    </recommendedName>
</protein>
<evidence type="ECO:0000256" key="8">
    <source>
        <dbReference type="PIRSR" id="PIRSR001589-1"/>
    </source>
</evidence>
<dbReference type="Gene3D" id="3.40.50.620">
    <property type="entry name" value="HUPs"/>
    <property type="match status" value="1"/>
</dbReference>
<dbReference type="SUPFAM" id="SSF52402">
    <property type="entry name" value="Adenine nucleotide alpha hydrolases-like"/>
    <property type="match status" value="1"/>
</dbReference>
<organism evidence="11 12">
    <name type="scientific">Flagellimonas ochracea</name>
    <dbReference type="NCBI Taxonomy" id="2696472"/>
    <lineage>
        <taxon>Bacteria</taxon>
        <taxon>Pseudomonadati</taxon>
        <taxon>Bacteroidota</taxon>
        <taxon>Flavobacteriia</taxon>
        <taxon>Flavobacteriales</taxon>
        <taxon>Flavobacteriaceae</taxon>
        <taxon>Flagellimonas</taxon>
    </lineage>
</organism>
<dbReference type="GO" id="GO:0005829">
    <property type="term" value="C:cytosol"/>
    <property type="evidence" value="ECO:0007669"/>
    <property type="project" value="TreeGrafter"/>
</dbReference>
<keyword evidence="8" id="KW-0028">Amino-acid biosynthesis</keyword>
<dbReference type="AlphaFoldDB" id="A0A964TC01"/>
<dbReference type="PANTHER" id="PTHR43284">
    <property type="entry name" value="ASPARAGINE SYNTHETASE (GLUTAMINE-HYDROLYZING)"/>
    <property type="match status" value="1"/>
</dbReference>
<dbReference type="Pfam" id="PF13537">
    <property type="entry name" value="GATase_7"/>
    <property type="match status" value="1"/>
</dbReference>
<dbReference type="GO" id="GO:0004066">
    <property type="term" value="F:asparagine synthase (glutamine-hydrolyzing) activity"/>
    <property type="evidence" value="ECO:0007669"/>
    <property type="project" value="UniProtKB-EC"/>
</dbReference>
<dbReference type="InterPro" id="IPR014729">
    <property type="entry name" value="Rossmann-like_a/b/a_fold"/>
</dbReference>
<comment type="catalytic activity">
    <reaction evidence="7">
        <text>L-aspartate + L-glutamine + ATP + H2O = L-asparagine + L-glutamate + AMP + diphosphate + H(+)</text>
        <dbReference type="Rhea" id="RHEA:12228"/>
        <dbReference type="ChEBI" id="CHEBI:15377"/>
        <dbReference type="ChEBI" id="CHEBI:15378"/>
        <dbReference type="ChEBI" id="CHEBI:29985"/>
        <dbReference type="ChEBI" id="CHEBI:29991"/>
        <dbReference type="ChEBI" id="CHEBI:30616"/>
        <dbReference type="ChEBI" id="CHEBI:33019"/>
        <dbReference type="ChEBI" id="CHEBI:58048"/>
        <dbReference type="ChEBI" id="CHEBI:58359"/>
        <dbReference type="ChEBI" id="CHEBI:456215"/>
        <dbReference type="EC" id="6.3.5.4"/>
    </reaction>
</comment>
<dbReference type="InterPro" id="IPR033738">
    <property type="entry name" value="AsnB_N"/>
</dbReference>
<evidence type="ECO:0000256" key="2">
    <source>
        <dbReference type="ARBA" id="ARBA00005752"/>
    </source>
</evidence>
<feature type="domain" description="Glutamine amidotransferase type-2" evidence="10">
    <location>
        <begin position="2"/>
        <end position="210"/>
    </location>
</feature>
<dbReference type="RefSeq" id="WP_166522608.1">
    <property type="nucleotide sequence ID" value="NZ_JAAABI010000001.1"/>
</dbReference>
<evidence type="ECO:0000256" key="6">
    <source>
        <dbReference type="ARBA" id="ARBA00022962"/>
    </source>
</evidence>
<evidence type="ECO:0000256" key="1">
    <source>
        <dbReference type="ARBA" id="ARBA00005187"/>
    </source>
</evidence>
<keyword evidence="4 9" id="KW-0547">Nucleotide-binding</keyword>
<name>A0A964TC01_9FLAO</name>
<evidence type="ECO:0000256" key="7">
    <source>
        <dbReference type="ARBA" id="ARBA00048741"/>
    </source>
</evidence>
<keyword evidence="11" id="KW-0436">Ligase</keyword>
<dbReference type="PANTHER" id="PTHR43284:SF1">
    <property type="entry name" value="ASPARAGINE SYNTHETASE"/>
    <property type="match status" value="1"/>
</dbReference>
<evidence type="ECO:0000256" key="5">
    <source>
        <dbReference type="ARBA" id="ARBA00022840"/>
    </source>
</evidence>
<comment type="similarity">
    <text evidence="2">Belongs to the asparagine synthetase family.</text>
</comment>
<dbReference type="GO" id="GO:0005524">
    <property type="term" value="F:ATP binding"/>
    <property type="evidence" value="ECO:0007669"/>
    <property type="project" value="UniProtKB-KW"/>
</dbReference>
<keyword evidence="12" id="KW-1185">Reference proteome</keyword>
<keyword evidence="8" id="KW-0061">Asparagine biosynthesis</keyword>
<dbReference type="CDD" id="cd01991">
    <property type="entry name" value="Asn_synthase_B_C"/>
    <property type="match status" value="1"/>
</dbReference>